<keyword evidence="2" id="KW-1185">Reference proteome</keyword>
<protein>
    <submittedName>
        <fullName evidence="1">Uncharacterized protein</fullName>
    </submittedName>
</protein>
<proteinExistence type="predicted"/>
<evidence type="ECO:0000313" key="2">
    <source>
        <dbReference type="Proteomes" id="UP000094569"/>
    </source>
</evidence>
<reference evidence="1 2" key="1">
    <citation type="journal article" date="2016" name="BMC Genomics">
        <title>Comparative genomic and transcriptomic analyses of the Fuzhuan brick tea-fermentation fungus Aspergillus cristatus.</title>
        <authorList>
            <person name="Ge Y."/>
            <person name="Wang Y."/>
            <person name="Liu Y."/>
            <person name="Tan Y."/>
            <person name="Ren X."/>
            <person name="Zhang X."/>
            <person name="Hyde K.D."/>
            <person name="Liu Y."/>
            <person name="Liu Z."/>
        </authorList>
    </citation>
    <scope>NUCLEOTIDE SEQUENCE [LARGE SCALE GENOMIC DNA]</scope>
    <source>
        <strain evidence="1 2">GZAAS20.1005</strain>
    </source>
</reference>
<gene>
    <name evidence="1" type="ORF">SI65_04144</name>
</gene>
<dbReference type="EMBL" id="JXNT01000003">
    <property type="protein sequence ID" value="ODM21091.1"/>
    <property type="molecule type" value="Genomic_DNA"/>
</dbReference>
<sequence>MSLPTPPPDTGDSKEEPIDAPIYLIPLSKSAVSSSQLQANNKKRLASTTIPPYVSDLQKLSSHWRAGVPNALKLALTLDTSYYTLGTDSNSHVVIQTEIEDECWVNYRHCELIPDPDRAAITVFNTSTTTFTVQNIDKHDPELEILKKHSMPIGKGKWYLKLG</sequence>
<dbReference type="Proteomes" id="UP000094569">
    <property type="component" value="Unassembled WGS sequence"/>
</dbReference>
<dbReference type="AlphaFoldDB" id="A0A1E3BJY4"/>
<comment type="caution">
    <text evidence="1">The sequence shown here is derived from an EMBL/GenBank/DDBJ whole genome shotgun (WGS) entry which is preliminary data.</text>
</comment>
<organism evidence="1 2">
    <name type="scientific">Aspergillus cristatus</name>
    <name type="common">Chinese Fuzhuan brick tea-fermentation fungus</name>
    <name type="synonym">Eurotium cristatum</name>
    <dbReference type="NCBI Taxonomy" id="573508"/>
    <lineage>
        <taxon>Eukaryota</taxon>
        <taxon>Fungi</taxon>
        <taxon>Dikarya</taxon>
        <taxon>Ascomycota</taxon>
        <taxon>Pezizomycotina</taxon>
        <taxon>Eurotiomycetes</taxon>
        <taxon>Eurotiomycetidae</taxon>
        <taxon>Eurotiales</taxon>
        <taxon>Aspergillaceae</taxon>
        <taxon>Aspergillus</taxon>
        <taxon>Aspergillus subgen. Aspergillus</taxon>
    </lineage>
</organism>
<name>A0A1E3BJY4_ASPCR</name>
<accession>A0A1E3BJY4</accession>
<dbReference type="VEuPathDB" id="FungiDB:SI65_04144"/>
<evidence type="ECO:0000313" key="1">
    <source>
        <dbReference type="EMBL" id="ODM21091.1"/>
    </source>
</evidence>